<organism evidence="2 3">
    <name type="scientific">Pseudonocardia saturnea</name>
    <dbReference type="NCBI Taxonomy" id="33909"/>
    <lineage>
        <taxon>Bacteria</taxon>
        <taxon>Bacillati</taxon>
        <taxon>Actinomycetota</taxon>
        <taxon>Actinomycetes</taxon>
        <taxon>Pseudonocardiales</taxon>
        <taxon>Pseudonocardiaceae</taxon>
        <taxon>Pseudonocardia</taxon>
    </lineage>
</organism>
<gene>
    <name evidence="2" type="ORF">PSA01_26420</name>
</gene>
<comment type="caution">
    <text evidence="2">The sequence shown here is derived from an EMBL/GenBank/DDBJ whole genome shotgun (WGS) entry which is preliminary data.</text>
</comment>
<dbReference type="Proteomes" id="UP000320693">
    <property type="component" value="Unassembled WGS sequence"/>
</dbReference>
<keyword evidence="3" id="KW-1185">Reference proteome</keyword>
<feature type="region of interest" description="Disordered" evidence="1">
    <location>
        <begin position="1"/>
        <end position="24"/>
    </location>
</feature>
<evidence type="ECO:0000313" key="2">
    <source>
        <dbReference type="EMBL" id="GEC25613.1"/>
    </source>
</evidence>
<sequence length="65" mass="6410">MAAGAQVGGDPLPAPGDGEQPGVVRGVPVHADAVLGERPVERRAVSVPLANLTSSIIGNVFGIAV</sequence>
<accession>A0ABQ0RY90</accession>
<reference evidence="2 3" key="1">
    <citation type="submission" date="2019-06" db="EMBL/GenBank/DDBJ databases">
        <title>Whole genome shotgun sequence of Pseudonocardia saturnea NBRC 14499.</title>
        <authorList>
            <person name="Hosoyama A."/>
            <person name="Uohara A."/>
            <person name="Ohji S."/>
            <person name="Ichikawa N."/>
        </authorList>
    </citation>
    <scope>NUCLEOTIDE SEQUENCE [LARGE SCALE GENOMIC DNA]</scope>
    <source>
        <strain evidence="2 3">NBRC 14499</strain>
    </source>
</reference>
<evidence type="ECO:0000313" key="3">
    <source>
        <dbReference type="Proteomes" id="UP000320693"/>
    </source>
</evidence>
<protein>
    <submittedName>
        <fullName evidence="2">Uncharacterized protein</fullName>
    </submittedName>
</protein>
<name>A0ABQ0RY90_9PSEU</name>
<dbReference type="EMBL" id="BJNH01000026">
    <property type="protein sequence ID" value="GEC25613.1"/>
    <property type="molecule type" value="Genomic_DNA"/>
</dbReference>
<proteinExistence type="predicted"/>
<evidence type="ECO:0000256" key="1">
    <source>
        <dbReference type="SAM" id="MobiDB-lite"/>
    </source>
</evidence>